<protein>
    <submittedName>
        <fullName evidence="1">Uncharacterized protein</fullName>
    </submittedName>
</protein>
<sequence length="69" mass="7678">MSDAKTDAALYVLTGLLQRLEAERPGLIQDMLAGIEGDRKSLPPNLENKAHVEAIFDEALTMLRRANRE</sequence>
<dbReference type="Proteomes" id="UP000256763">
    <property type="component" value="Unassembled WGS sequence"/>
</dbReference>
<organism evidence="1 2">
    <name type="scientific">Alkalilimnicola ehrlichii</name>
    <dbReference type="NCBI Taxonomy" id="351052"/>
    <lineage>
        <taxon>Bacteria</taxon>
        <taxon>Pseudomonadati</taxon>
        <taxon>Pseudomonadota</taxon>
        <taxon>Gammaproteobacteria</taxon>
        <taxon>Chromatiales</taxon>
        <taxon>Ectothiorhodospiraceae</taxon>
        <taxon>Alkalilimnicola</taxon>
    </lineage>
</organism>
<dbReference type="RefSeq" id="WP_116301257.1">
    <property type="nucleotide sequence ID" value="NZ_NFZV01000003.1"/>
</dbReference>
<keyword evidence="2" id="KW-1185">Reference proteome</keyword>
<evidence type="ECO:0000313" key="2">
    <source>
        <dbReference type="Proteomes" id="UP000256763"/>
    </source>
</evidence>
<accession>A0A3E0X285</accession>
<comment type="caution">
    <text evidence="1">The sequence shown here is derived from an EMBL/GenBank/DDBJ whole genome shotgun (WGS) entry which is preliminary data.</text>
</comment>
<gene>
    <name evidence="1" type="ORF">CAL65_06175</name>
</gene>
<dbReference type="OrthoDB" id="5956204at2"/>
<reference evidence="2" key="1">
    <citation type="submission" date="2017-05" db="EMBL/GenBank/DDBJ databases">
        <authorList>
            <person name="Sharma S."/>
            <person name="Sidhu C."/>
            <person name="Pinnaka A.K."/>
        </authorList>
    </citation>
    <scope>NUCLEOTIDE SEQUENCE [LARGE SCALE GENOMIC DNA]</scope>
    <source>
        <strain evidence="2">AK93</strain>
    </source>
</reference>
<dbReference type="AlphaFoldDB" id="A0A3E0X285"/>
<dbReference type="EMBL" id="NFZW01000004">
    <property type="protein sequence ID" value="RFA38401.1"/>
    <property type="molecule type" value="Genomic_DNA"/>
</dbReference>
<proteinExistence type="predicted"/>
<name>A0A3E0X285_9GAMM</name>
<evidence type="ECO:0000313" key="1">
    <source>
        <dbReference type="EMBL" id="RFA38401.1"/>
    </source>
</evidence>